<gene>
    <name evidence="2" type="ORF">DVG78_28115</name>
</gene>
<evidence type="ECO:0000256" key="1">
    <source>
        <dbReference type="SAM" id="MobiDB-lite"/>
    </source>
</evidence>
<proteinExistence type="predicted"/>
<keyword evidence="3" id="KW-1185">Reference proteome</keyword>
<name>A0A369I5X6_9BACT</name>
<accession>A0A369I5X6</accession>
<protein>
    <submittedName>
        <fullName evidence="2">Uncharacterized protein</fullName>
    </submittedName>
</protein>
<feature type="compositionally biased region" description="Basic and acidic residues" evidence="1">
    <location>
        <begin position="34"/>
        <end position="45"/>
    </location>
</feature>
<evidence type="ECO:0000313" key="3">
    <source>
        <dbReference type="Proteomes" id="UP000253141"/>
    </source>
</evidence>
<evidence type="ECO:0000313" key="2">
    <source>
        <dbReference type="EMBL" id="RDB02584.1"/>
    </source>
</evidence>
<comment type="caution">
    <text evidence="2">The sequence shown here is derived from an EMBL/GenBank/DDBJ whole genome shotgun (WGS) entry which is preliminary data.</text>
</comment>
<dbReference type="Proteomes" id="UP000253141">
    <property type="component" value="Unassembled WGS sequence"/>
</dbReference>
<dbReference type="AlphaFoldDB" id="A0A369I5X6"/>
<dbReference type="RefSeq" id="WP_114464337.1">
    <property type="nucleotide sequence ID" value="NZ_QPIW01000040.1"/>
</dbReference>
<organism evidence="2 3">
    <name type="scientific">Runella aurantiaca</name>
    <dbReference type="NCBI Taxonomy" id="2282308"/>
    <lineage>
        <taxon>Bacteria</taxon>
        <taxon>Pseudomonadati</taxon>
        <taxon>Bacteroidota</taxon>
        <taxon>Cytophagia</taxon>
        <taxon>Cytophagales</taxon>
        <taxon>Spirosomataceae</taxon>
        <taxon>Runella</taxon>
    </lineage>
</organism>
<dbReference type="EMBL" id="QPIW01000040">
    <property type="protein sequence ID" value="RDB02584.1"/>
    <property type="molecule type" value="Genomic_DNA"/>
</dbReference>
<dbReference type="OrthoDB" id="9890789at2"/>
<sequence>MKKDNFKNQLATLGGKLKDKEDNTPLQEITPIQDRSKSEPDKTPKVAETKFTVHIPTELMDTIKELGFKKKKKIKALFVEALEEYTQKHKLSE</sequence>
<reference evidence="2 3" key="1">
    <citation type="submission" date="2018-07" db="EMBL/GenBank/DDBJ databases">
        <title>Genome analysis of Runella aurantiaca.</title>
        <authorList>
            <person name="Yang X."/>
        </authorList>
    </citation>
    <scope>NUCLEOTIDE SEQUENCE [LARGE SCALE GENOMIC DNA]</scope>
    <source>
        <strain evidence="2 3">YX9</strain>
    </source>
</reference>
<feature type="region of interest" description="Disordered" evidence="1">
    <location>
        <begin position="12"/>
        <end position="45"/>
    </location>
</feature>